<reference evidence="2" key="1">
    <citation type="submission" date="2007-07" db="EMBL/GenBank/DDBJ databases">
        <title>PCAP assembly of the Caenorhabditis remanei genome.</title>
        <authorList>
            <consortium name="The Caenorhabditis remanei Sequencing Consortium"/>
            <person name="Wilson R.K."/>
        </authorList>
    </citation>
    <scope>NUCLEOTIDE SEQUENCE [LARGE SCALE GENOMIC DNA]</scope>
    <source>
        <strain evidence="2">PB4641</strain>
    </source>
</reference>
<dbReference type="eggNOG" id="ENOG502THYD">
    <property type="taxonomic scope" value="Eukaryota"/>
</dbReference>
<dbReference type="STRING" id="31234.E3LG80"/>
<organism evidence="3">
    <name type="scientific">Caenorhabditis remanei</name>
    <name type="common">Caenorhabditis vulgaris</name>
    <dbReference type="NCBI Taxonomy" id="31234"/>
    <lineage>
        <taxon>Eukaryota</taxon>
        <taxon>Metazoa</taxon>
        <taxon>Ecdysozoa</taxon>
        <taxon>Nematoda</taxon>
        <taxon>Chromadorea</taxon>
        <taxon>Rhabditida</taxon>
        <taxon>Rhabditina</taxon>
        <taxon>Rhabditomorpha</taxon>
        <taxon>Rhabditoidea</taxon>
        <taxon>Rhabditidae</taxon>
        <taxon>Peloderinae</taxon>
        <taxon>Caenorhabditis</taxon>
    </lineage>
</organism>
<dbReference type="InParanoid" id="E3LG80"/>
<dbReference type="AlphaFoldDB" id="E3LG80"/>
<keyword evidence="3" id="KW-1185">Reference proteome</keyword>
<name>E3LG80_CAERE</name>
<feature type="region of interest" description="Disordered" evidence="1">
    <location>
        <begin position="261"/>
        <end position="290"/>
    </location>
</feature>
<evidence type="ECO:0000313" key="3">
    <source>
        <dbReference type="Proteomes" id="UP000008281"/>
    </source>
</evidence>
<evidence type="ECO:0000256" key="1">
    <source>
        <dbReference type="SAM" id="MobiDB-lite"/>
    </source>
</evidence>
<gene>
    <name evidence="2" type="ORF">CRE_01906</name>
</gene>
<feature type="compositionally biased region" description="Basic residues" evidence="1">
    <location>
        <begin position="263"/>
        <end position="290"/>
    </location>
</feature>
<accession>E3LG80</accession>
<dbReference type="HOGENOM" id="CLU_1035270_0_0_1"/>
<dbReference type="Proteomes" id="UP000008281">
    <property type="component" value="Unassembled WGS sequence"/>
</dbReference>
<feature type="region of interest" description="Disordered" evidence="1">
    <location>
        <begin position="1"/>
        <end position="22"/>
    </location>
</feature>
<protein>
    <submittedName>
        <fullName evidence="2">Uncharacterized protein</fullName>
    </submittedName>
</protein>
<proteinExistence type="predicted"/>
<dbReference type="FunCoup" id="E3LG80">
    <property type="interactions" value="313"/>
</dbReference>
<dbReference type="OMA" id="PNSGWRY"/>
<dbReference type="EMBL" id="DS268408">
    <property type="protein sequence ID" value="EFO85934.1"/>
    <property type="molecule type" value="Genomic_DNA"/>
</dbReference>
<sequence>MSSKTKEEIQTSNNQDSSEEEDENFVEKILIKDQFKLNDSFREEVDSVIKYMYVMRTLTDRFLDMCISDQSWHFDDNTNIKTSGWRYMQCFMKYVPFIEDNKSEAASLNRLHDKLGRIEEERYYDFLYVDHDSSVFRTSRDLLKDIETVYNSVEILLMRCNRRRRKLEKAAIVTDLKHHCEKYRLTVRDLDNEVSFQRDSYYSIKCNFQLIRLSNLQKFVKDNGPFHGEHFQQGLLIIQQITTLRSDMIIEQMRKRELEKIRSCKSRSKSKSKGKTKSKSASRTVRVSKK</sequence>
<evidence type="ECO:0000313" key="2">
    <source>
        <dbReference type="EMBL" id="EFO85934.1"/>
    </source>
</evidence>